<evidence type="ECO:0008006" key="3">
    <source>
        <dbReference type="Google" id="ProtNLM"/>
    </source>
</evidence>
<dbReference type="Proteomes" id="UP000247523">
    <property type="component" value="Unassembled WGS sequence"/>
</dbReference>
<reference evidence="1 2" key="1">
    <citation type="submission" date="2018-05" db="EMBL/GenBank/DDBJ databases">
        <title>Genomic Encyclopedia of Type Strains, Phase IV (KMG-IV): sequencing the most valuable type-strain genomes for metagenomic binning, comparative biology and taxonomic classification.</title>
        <authorList>
            <person name="Goeker M."/>
        </authorList>
    </citation>
    <scope>NUCLEOTIDE SEQUENCE [LARGE SCALE GENOMIC DNA]</scope>
    <source>
        <strain evidence="1 2">DSM 28816</strain>
    </source>
</reference>
<dbReference type="AlphaFoldDB" id="A0A318ES03"/>
<proteinExistence type="predicted"/>
<comment type="caution">
    <text evidence="1">The sequence shown here is derived from an EMBL/GenBank/DDBJ whole genome shotgun (WGS) entry which is preliminary data.</text>
</comment>
<accession>A0A318ES03</accession>
<name>A0A318ES03_9FIRM</name>
<organism evidence="1 2">
    <name type="scientific">Lachnotalea glycerini</name>
    <dbReference type="NCBI Taxonomy" id="1763509"/>
    <lineage>
        <taxon>Bacteria</taxon>
        <taxon>Bacillati</taxon>
        <taxon>Bacillota</taxon>
        <taxon>Clostridia</taxon>
        <taxon>Lachnospirales</taxon>
        <taxon>Lachnospiraceae</taxon>
        <taxon>Lachnotalea</taxon>
    </lineage>
</organism>
<evidence type="ECO:0000313" key="1">
    <source>
        <dbReference type="EMBL" id="PXV85946.1"/>
    </source>
</evidence>
<dbReference type="InterPro" id="IPR018708">
    <property type="entry name" value="DUF2225"/>
</dbReference>
<protein>
    <recommendedName>
        <fullName evidence="3">DUF2225 domain-containing protein</fullName>
    </recommendedName>
</protein>
<dbReference type="EMBL" id="QICS01000014">
    <property type="protein sequence ID" value="PXV85946.1"/>
    <property type="molecule type" value="Genomic_DNA"/>
</dbReference>
<gene>
    <name evidence="1" type="ORF">C8E03_11423</name>
</gene>
<sequence length="281" mass="31750">MANLLSGLEKFGLGNFEDEKIFEDEKKAEAISKGTAVKETAEEDLLFDKTYQCPVCDKEFKSKTVRTGKAKLLGTDIDLRAKYQGIDPLKYDIVSCPKCGYTTVTRYFNLITSPQASLIREKISRNYKASVNNESTISYEAAIESHKLALVNAIVKKCRVSEKAYICLKIAWLIRGQREDLDETANDYKDLVTKSETEELEFIKNAYEGFSAAVAKEEFPMCGMDESTMDYLLAALACQCKQYDMASRLVSNVITSRVAKNNLKEKARELKTVILQERKEN</sequence>
<evidence type="ECO:0000313" key="2">
    <source>
        <dbReference type="Proteomes" id="UP000247523"/>
    </source>
</evidence>
<dbReference type="Pfam" id="PF09986">
    <property type="entry name" value="DUF2225"/>
    <property type="match status" value="1"/>
</dbReference>
<dbReference type="RefSeq" id="WP_110291810.1">
    <property type="nucleotide sequence ID" value="NZ_QICS01000014.1"/>
</dbReference>